<organism evidence="2 3">
    <name type="scientific">Spirosoma foliorum</name>
    <dbReference type="NCBI Taxonomy" id="2710596"/>
    <lineage>
        <taxon>Bacteria</taxon>
        <taxon>Pseudomonadati</taxon>
        <taxon>Bacteroidota</taxon>
        <taxon>Cytophagia</taxon>
        <taxon>Cytophagales</taxon>
        <taxon>Cytophagaceae</taxon>
        <taxon>Spirosoma</taxon>
    </lineage>
</organism>
<name>A0A7G5H6C8_9BACT</name>
<reference evidence="2 3" key="1">
    <citation type="submission" date="2020-07" db="EMBL/GenBank/DDBJ databases">
        <title>Spirosoma foliorum sp. nov., isolated from the leaves on the Nejang mountain Korea, Republic of.</title>
        <authorList>
            <person name="Ho H."/>
            <person name="Lee Y.-J."/>
            <person name="Nurcahyanto D.-A."/>
            <person name="Kim S.-G."/>
        </authorList>
    </citation>
    <scope>NUCLEOTIDE SEQUENCE [LARGE SCALE GENOMIC DNA]</scope>
    <source>
        <strain evidence="2 3">PL0136</strain>
    </source>
</reference>
<evidence type="ECO:0000313" key="3">
    <source>
        <dbReference type="Proteomes" id="UP000515369"/>
    </source>
</evidence>
<dbReference type="InterPro" id="IPR015915">
    <property type="entry name" value="Kelch-typ_b-propeller"/>
</dbReference>
<protein>
    <submittedName>
        <fullName evidence="2">Galactose oxidase</fullName>
    </submittedName>
</protein>
<dbReference type="PANTHER" id="PTHR35807">
    <property type="entry name" value="TRANSCRIPTIONAL REGULATOR REDD-RELATED"/>
    <property type="match status" value="1"/>
</dbReference>
<dbReference type="EMBL" id="CP059732">
    <property type="protein sequence ID" value="QMW06670.1"/>
    <property type="molecule type" value="Genomic_DNA"/>
</dbReference>
<feature type="signal peptide" evidence="1">
    <location>
        <begin position="1"/>
        <end position="31"/>
    </location>
</feature>
<proteinExistence type="predicted"/>
<keyword evidence="1" id="KW-0732">Signal</keyword>
<evidence type="ECO:0000256" key="1">
    <source>
        <dbReference type="SAM" id="SignalP"/>
    </source>
</evidence>
<feature type="chain" id="PRO_5028938327" evidence="1">
    <location>
        <begin position="32"/>
        <end position="874"/>
    </location>
</feature>
<evidence type="ECO:0000313" key="2">
    <source>
        <dbReference type="EMBL" id="QMW06670.1"/>
    </source>
</evidence>
<dbReference type="InterPro" id="IPR051677">
    <property type="entry name" value="AfsR-DnrI-RedD_regulator"/>
</dbReference>
<dbReference type="Proteomes" id="UP000515369">
    <property type="component" value="Chromosome"/>
</dbReference>
<dbReference type="Gene3D" id="2.120.10.80">
    <property type="entry name" value="Kelch-type beta propeller"/>
    <property type="match status" value="1"/>
</dbReference>
<dbReference type="PANTHER" id="PTHR35807:SF1">
    <property type="entry name" value="TRANSCRIPTIONAL REGULATOR REDD"/>
    <property type="match status" value="1"/>
</dbReference>
<sequence length="874" mass="100141">MTIYRYIYHRFVRDIAYCVVALLMASTAIQAQTYGLQFVGHEDIQDSRTSLNLTPDQPLCLKGNVEVSFDLTLVPNYQTYFGYIFRIIQDDKQNLDLLYDQKSRSFKLIIGGRLAQSVIQIDSVTLFNKWNHFTINWDLNQRSLLVSVNNKVIIKDHVTFNESGCFKLFFGSNEFGQFKSKDLPPMNIKDIVVTENGRRTHDWPLQGVNGITTKDEVDGQIATVKNPVWIKSLHTEWKKADQLTLKGYANVAFDPITETVYVTGSEKLYQYAVSTHQASAHPHKNPPQNLLRGSQAIYNPFTGRLYSYFVDQKSVYSCNPATSDWTVETITPNAVKVTEYWHANKFISPFDSSLYILGGYGQLRYKNSILRYHFASRTWDTLSSSKNVYTPRYLAALGTTSSIDTAYMIGGYGSLTGEQMLNPKNSYDLLEYLVRKNTFRKVYELTVPKTDFAFANSLMIDAKSKQYYGLIFPNQQFKAQLQLIRGSLTTPSYEVLGTPIPYSFHDIHSYADLYYCPVSQKLIAVTLYQNEETNTTDVKLYSISFPPNALNVQAHQEEPATLPYWWFPVAILAVGGAVFLYTRRNRQLVGKQPELEPTPFQQQPLLVDNLTQPALLITPEIPTSRSDLPMKLALTSSIFFFGNFQVLDHSGNDITKSFTPLLKELFLLLSLNSLGKQRGVATEKLNEILWPDKSGREASNNRSVNITKLRNLLEKVEFCSLSKDSGYWKIEFNFNQQLYVDYERYTAIINDKTVLTKQAIIELGELTKRGPFLQNTEYYWLDDFKADISNKIINTFLKYANTLTISEEPELLIQITNYIFDYDPVNEDAIILKCKALSLMGKHTLAKNTFERFIRDYKAIYGEEYEQSFSAIID</sequence>
<accession>A0A7G5H6C8</accession>
<gene>
    <name evidence="2" type="ORF">H3H32_18155</name>
</gene>
<dbReference type="AlphaFoldDB" id="A0A7G5H6C8"/>
<dbReference type="GO" id="GO:0003677">
    <property type="term" value="F:DNA binding"/>
    <property type="evidence" value="ECO:0007669"/>
    <property type="project" value="TreeGrafter"/>
</dbReference>
<dbReference type="KEGG" id="sfol:H3H32_18155"/>
<dbReference type="RefSeq" id="WP_182464066.1">
    <property type="nucleotide sequence ID" value="NZ_CP059732.1"/>
</dbReference>
<dbReference type="SUPFAM" id="SSF117281">
    <property type="entry name" value="Kelch motif"/>
    <property type="match status" value="1"/>
</dbReference>
<keyword evidence="3" id="KW-1185">Reference proteome</keyword>
<dbReference type="GO" id="GO:0006355">
    <property type="term" value="P:regulation of DNA-templated transcription"/>
    <property type="evidence" value="ECO:0007669"/>
    <property type="project" value="TreeGrafter"/>
</dbReference>